<feature type="compositionally biased region" description="Low complexity" evidence="1">
    <location>
        <begin position="1060"/>
        <end position="1077"/>
    </location>
</feature>
<feature type="region of interest" description="Disordered" evidence="1">
    <location>
        <begin position="300"/>
        <end position="476"/>
    </location>
</feature>
<feature type="region of interest" description="Disordered" evidence="1">
    <location>
        <begin position="878"/>
        <end position="1162"/>
    </location>
</feature>
<feature type="compositionally biased region" description="Low complexity" evidence="1">
    <location>
        <begin position="326"/>
        <end position="396"/>
    </location>
</feature>
<organism evidence="4 5">
    <name type="scientific">Microlunatus kandeliicorticis</name>
    <dbReference type="NCBI Taxonomy" id="1759536"/>
    <lineage>
        <taxon>Bacteria</taxon>
        <taxon>Bacillati</taxon>
        <taxon>Actinomycetota</taxon>
        <taxon>Actinomycetes</taxon>
        <taxon>Propionibacteriales</taxon>
        <taxon>Propionibacteriaceae</taxon>
        <taxon>Microlunatus</taxon>
    </lineage>
</organism>
<dbReference type="SMART" id="SM00257">
    <property type="entry name" value="LysM"/>
    <property type="match status" value="2"/>
</dbReference>
<reference evidence="4 5" key="1">
    <citation type="submission" date="2020-07" db="EMBL/GenBank/DDBJ databases">
        <title>Sequencing the genomes of 1000 actinobacteria strains.</title>
        <authorList>
            <person name="Klenk H.-P."/>
        </authorList>
    </citation>
    <scope>NUCLEOTIDE SEQUENCE [LARGE SCALE GENOMIC DNA]</scope>
    <source>
        <strain evidence="4 5">DSM 100723</strain>
    </source>
</reference>
<dbReference type="EMBL" id="JACGWT010000002">
    <property type="protein sequence ID" value="MBA8793592.1"/>
    <property type="molecule type" value="Genomic_DNA"/>
</dbReference>
<sequence>MRVVRGVGALLALLAVTVGVPVALTALGGDVLPDRWSVSGLAAALLRPDDGRVLIGLITVAGWVAWAVFVVSLLAELVGLLSRQRIRIPLPGLAAPRRVAAGLLLLVVAMVLVPHPNTAPSAPTTGPTPFPRTSATAPASSSARSNQPTSAPGGPSQEDAGRQGSAVRRSPTAEPSVVHVVRPGDDLWSLAEHYYGEGRDWRRIAGANPGLLTGGPDRLTVGWRLTVPGVAPSSGAEHRVSDGDTLSGLAERVYGSASAWPGLWHANREVVEDPDLIEVGAVLRLPDRIEVDGTVYRREHVAATTPERVPTGPRPATERAPESHATRSAPDARPSAAPRASAAPAAPTTGPTAPATSVGPASTSPTPTSPAPTTRGSVPTPATSSAAPPSTADPSSGRAAPASTRPDPDATAPSRPQRTATEAPSTGAATAEPRASASTPAVTPSATGPATSGPTAAPGTASPGTAAEETEASSLAPSELVDRLPVVAGVGGLLAAGLLAGLAARRRLQLHTRPVGRRIAQPAAPAQLLEARLGRTQDPLGVDLLDLALRAVARHALDSGQPLPAVLAAVVTDDHVELRLALGSGDEPVVVPDGFVAEGERWILDRVGAGALRRTPGLTRTPQPYPAMVGLGADDAGAAVVLNLEAVGLLALVPPAPPTAARRAVEGSGSPAERNHDVLAAMLVDLAFSRWADDLVVTVVGGDPALVEAIDHPAVSHATDLNRLLDRWEERAAGQRTPPAGLEGGSPDDVGPVPERRLRPEQADPWLPEIALVADRPTPEQRARLERLLLTEPPVAMAAVVVGPADTVWRLELDATEDGSARLEPLGLRVAPQHLSGEVATAVQDLVATTGRVDTVPAPWWAPDDEVVARRLALPEDDSVLSSPANAEETAVRTEDRTTDGRPWSLADALDPPASAGAGVPTTRSDPGRLDWRSLFAPEDPFADPAVEADPDVATGLAPRDTADEPAPTPDPPTALRSNTAGRPRRAWPSSPLPLRTSDPVEAGVLDDAAAPSGGDPSDRSGGPREESTIVAEPPDRPAHARRADQTPTDARPSEATDIPGTDPVADPVADPDTAGDPARRARRPRRASAAAVGRNVVTVPWTNDSRDDEPNDADSEEPGPEDAGPEDGDSRAAGADSAPRAPRPGREELSAVRVTETGRGEQHPVVNLLGPIELRGAAGPRPTRAVKQCIEYCAWLLEHPGSSAQAMANALAVAEGTRRSNVSRLRTWLGEDEDGHGYLPDAYSGRIQLAPTVTSDWHRLQMLTHAGVNLTGTDGLVAALGLVRGAPLADAAPGQWHWAEELRTDMVSVVRDIAVELADRALASGDLDRARWAAGRGLTAAPRDERLMAARIRTEHRAGNVAEVERLSLEVSSHARWLGLDLDPETVDLLQRVLEGRLRARS</sequence>
<dbReference type="PANTHER" id="PTHR34700">
    <property type="entry name" value="POTASSIUM BINDING PROTEIN KBP"/>
    <property type="match status" value="1"/>
</dbReference>
<feature type="domain" description="LysM" evidence="3">
    <location>
        <begin position="177"/>
        <end position="227"/>
    </location>
</feature>
<dbReference type="CDD" id="cd00118">
    <property type="entry name" value="LysM"/>
    <property type="match status" value="2"/>
</dbReference>
<dbReference type="PROSITE" id="PS51782">
    <property type="entry name" value="LYSM"/>
    <property type="match status" value="2"/>
</dbReference>
<dbReference type="InterPro" id="IPR036779">
    <property type="entry name" value="LysM_dom_sf"/>
</dbReference>
<dbReference type="SMART" id="SM01043">
    <property type="entry name" value="BTAD"/>
    <property type="match status" value="1"/>
</dbReference>
<dbReference type="Proteomes" id="UP000523079">
    <property type="component" value="Unassembled WGS sequence"/>
</dbReference>
<dbReference type="SUPFAM" id="SSF54106">
    <property type="entry name" value="LysM domain"/>
    <property type="match status" value="1"/>
</dbReference>
<keyword evidence="2" id="KW-0812">Transmembrane</keyword>
<feature type="compositionally biased region" description="Basic and acidic residues" evidence="1">
    <location>
        <begin position="1017"/>
        <end position="1045"/>
    </location>
</feature>
<proteinExistence type="predicted"/>
<keyword evidence="5" id="KW-1185">Reference proteome</keyword>
<feature type="compositionally biased region" description="Acidic residues" evidence="1">
    <location>
        <begin position="1107"/>
        <end position="1128"/>
    </location>
</feature>
<protein>
    <submittedName>
        <fullName evidence="4">LysM repeat protein</fullName>
    </submittedName>
</protein>
<feature type="compositionally biased region" description="Low complexity" evidence="1">
    <location>
        <begin position="936"/>
        <end position="960"/>
    </location>
</feature>
<dbReference type="Gene3D" id="1.25.40.10">
    <property type="entry name" value="Tetratricopeptide repeat domain"/>
    <property type="match status" value="1"/>
</dbReference>
<name>A0A7W3IQX9_9ACTN</name>
<gene>
    <name evidence="4" type="ORF">FHX74_001197</name>
</gene>
<feature type="compositionally biased region" description="Low complexity" evidence="1">
    <location>
        <begin position="433"/>
        <end position="476"/>
    </location>
</feature>
<comment type="caution">
    <text evidence="4">The sequence shown here is derived from an EMBL/GenBank/DDBJ whole genome shotgun (WGS) entry which is preliminary data.</text>
</comment>
<feature type="compositionally biased region" description="Basic and acidic residues" evidence="1">
    <location>
        <begin position="1145"/>
        <end position="1162"/>
    </location>
</feature>
<keyword evidence="2" id="KW-1133">Transmembrane helix</keyword>
<feature type="transmembrane region" description="Helical" evidence="2">
    <location>
        <begin position="99"/>
        <end position="115"/>
    </location>
</feature>
<feature type="domain" description="LysM" evidence="3">
    <location>
        <begin position="236"/>
        <end position="285"/>
    </location>
</feature>
<feature type="compositionally biased region" description="Low complexity" evidence="1">
    <location>
        <begin position="1132"/>
        <end position="1141"/>
    </location>
</feature>
<evidence type="ECO:0000313" key="4">
    <source>
        <dbReference type="EMBL" id="MBA8793592.1"/>
    </source>
</evidence>
<keyword evidence="2" id="KW-0472">Membrane</keyword>
<feature type="region of interest" description="Disordered" evidence="1">
    <location>
        <begin position="119"/>
        <end position="178"/>
    </location>
</feature>
<dbReference type="Gene3D" id="3.10.350.10">
    <property type="entry name" value="LysM domain"/>
    <property type="match status" value="2"/>
</dbReference>
<dbReference type="InterPro" id="IPR052196">
    <property type="entry name" value="Bact_Kbp"/>
</dbReference>
<dbReference type="InterPro" id="IPR018392">
    <property type="entry name" value="LysM"/>
</dbReference>
<dbReference type="PANTHER" id="PTHR34700:SF4">
    <property type="entry name" value="PHAGE-LIKE ELEMENT PBSX PROTEIN XKDP"/>
    <property type="match status" value="1"/>
</dbReference>
<accession>A0A7W3IQX9</accession>
<dbReference type="Pfam" id="PF01476">
    <property type="entry name" value="LysM"/>
    <property type="match status" value="2"/>
</dbReference>
<feature type="compositionally biased region" description="Basic and acidic residues" evidence="1">
    <location>
        <begin position="316"/>
        <end position="325"/>
    </location>
</feature>
<evidence type="ECO:0000259" key="3">
    <source>
        <dbReference type="PROSITE" id="PS51782"/>
    </source>
</evidence>
<feature type="compositionally biased region" description="Basic and acidic residues" evidence="1">
    <location>
        <begin position="890"/>
        <end position="900"/>
    </location>
</feature>
<evidence type="ECO:0000256" key="1">
    <source>
        <dbReference type="SAM" id="MobiDB-lite"/>
    </source>
</evidence>
<dbReference type="InterPro" id="IPR011990">
    <property type="entry name" value="TPR-like_helical_dom_sf"/>
</dbReference>
<feature type="compositionally biased region" description="Low complexity" evidence="1">
    <location>
        <begin position="119"/>
        <end position="145"/>
    </location>
</feature>
<evidence type="ECO:0000313" key="5">
    <source>
        <dbReference type="Proteomes" id="UP000523079"/>
    </source>
</evidence>
<dbReference type="InterPro" id="IPR005158">
    <property type="entry name" value="BTAD"/>
</dbReference>
<feature type="transmembrane region" description="Helical" evidence="2">
    <location>
        <begin position="52"/>
        <end position="78"/>
    </location>
</feature>
<feature type="region of interest" description="Disordered" evidence="1">
    <location>
        <begin position="733"/>
        <end position="761"/>
    </location>
</feature>
<dbReference type="RefSeq" id="WP_182559191.1">
    <property type="nucleotide sequence ID" value="NZ_JACGWT010000002.1"/>
</dbReference>
<evidence type="ECO:0000256" key="2">
    <source>
        <dbReference type="SAM" id="Phobius"/>
    </source>
</evidence>
<feature type="compositionally biased region" description="Polar residues" evidence="1">
    <location>
        <begin position="414"/>
        <end position="428"/>
    </location>
</feature>